<dbReference type="PANTHER" id="PTHR24260">
    <property type="match status" value="1"/>
</dbReference>
<reference evidence="3" key="1">
    <citation type="submission" date="2018-04" db="EMBL/GenBank/DDBJ databases">
        <authorList>
            <person name="Go L.Y."/>
            <person name="Mitchell J.A."/>
        </authorList>
    </citation>
    <scope>NUCLEOTIDE SEQUENCE</scope>
    <source>
        <tissue evidence="3">Whole organism</tissue>
    </source>
</reference>
<dbReference type="GO" id="GO:0006508">
    <property type="term" value="P:proteolysis"/>
    <property type="evidence" value="ECO:0007669"/>
    <property type="project" value="InterPro"/>
</dbReference>
<dbReference type="GO" id="GO:0004252">
    <property type="term" value="F:serine-type endopeptidase activity"/>
    <property type="evidence" value="ECO:0007669"/>
    <property type="project" value="InterPro"/>
</dbReference>
<sequence length="184" mass="20930">MDEVVPDIVRLGDLDLESDADDKFKQEFSIEEIIVHPLYKTSSIYNDIAIFKLNGSVQTTLNNNIALVEIENNVDILPVCLSASDDIPQIVNLYGSGKTQNIIVERYGPGQIQNIERNSLNEFDETEPEELVTDTVYRLNNSFCNSFLEDQNHIIDDTQVCYMNDLFYLVPGICQVIQDFCKII</sequence>
<dbReference type="AlphaFoldDB" id="A0A336KY11"/>
<dbReference type="InterPro" id="IPR051333">
    <property type="entry name" value="CLIP_Serine_Protease"/>
</dbReference>
<dbReference type="SUPFAM" id="SSF50494">
    <property type="entry name" value="Trypsin-like serine proteases"/>
    <property type="match status" value="1"/>
</dbReference>
<dbReference type="PANTHER" id="PTHR24260:SF147">
    <property type="entry name" value="EG:BACR7A4.3 PROTEIN-RELATED"/>
    <property type="match status" value="1"/>
</dbReference>
<reference evidence="4" key="2">
    <citation type="submission" date="2018-07" db="EMBL/GenBank/DDBJ databases">
        <authorList>
            <person name="Quirk P.G."/>
            <person name="Krulwich T.A."/>
        </authorList>
    </citation>
    <scope>NUCLEOTIDE SEQUENCE</scope>
</reference>
<protein>
    <submittedName>
        <fullName evidence="3">CSON001291 protein</fullName>
    </submittedName>
</protein>
<dbReference type="InterPro" id="IPR001254">
    <property type="entry name" value="Trypsin_dom"/>
</dbReference>
<dbReference type="InterPro" id="IPR009003">
    <property type="entry name" value="Peptidase_S1_PA"/>
</dbReference>
<dbReference type="EMBL" id="UFQT01001198">
    <property type="protein sequence ID" value="SSX29441.1"/>
    <property type="molecule type" value="Genomic_DNA"/>
</dbReference>
<organism evidence="3">
    <name type="scientific">Culicoides sonorensis</name>
    <name type="common">Biting midge</name>
    <dbReference type="NCBI Taxonomy" id="179676"/>
    <lineage>
        <taxon>Eukaryota</taxon>
        <taxon>Metazoa</taxon>
        <taxon>Ecdysozoa</taxon>
        <taxon>Arthropoda</taxon>
        <taxon>Hexapoda</taxon>
        <taxon>Insecta</taxon>
        <taxon>Pterygota</taxon>
        <taxon>Neoptera</taxon>
        <taxon>Endopterygota</taxon>
        <taxon>Diptera</taxon>
        <taxon>Nematocera</taxon>
        <taxon>Chironomoidea</taxon>
        <taxon>Ceratopogonidae</taxon>
        <taxon>Ceratopogoninae</taxon>
        <taxon>Culicoides</taxon>
        <taxon>Monoculicoides</taxon>
    </lineage>
</organism>
<evidence type="ECO:0000313" key="3">
    <source>
        <dbReference type="EMBL" id="SSX09645.1"/>
    </source>
</evidence>
<accession>A0A336KY11</accession>
<evidence type="ECO:0000256" key="1">
    <source>
        <dbReference type="ARBA" id="ARBA00024195"/>
    </source>
</evidence>
<feature type="domain" description="Peptidase S1" evidence="2">
    <location>
        <begin position="10"/>
        <end position="118"/>
    </location>
</feature>
<dbReference type="InterPro" id="IPR043504">
    <property type="entry name" value="Peptidase_S1_PA_chymotrypsin"/>
</dbReference>
<evidence type="ECO:0000313" key="4">
    <source>
        <dbReference type="EMBL" id="SSX29441.1"/>
    </source>
</evidence>
<evidence type="ECO:0000259" key="2">
    <source>
        <dbReference type="Pfam" id="PF00089"/>
    </source>
</evidence>
<name>A0A336KY11_CULSO</name>
<dbReference type="VEuPathDB" id="VectorBase:CSON001291"/>
<comment type="similarity">
    <text evidence="1">Belongs to the peptidase S1 family. CLIP subfamily.</text>
</comment>
<dbReference type="Gene3D" id="2.40.10.10">
    <property type="entry name" value="Trypsin-like serine proteases"/>
    <property type="match status" value="1"/>
</dbReference>
<gene>
    <name evidence="3" type="primary">CSON001291</name>
</gene>
<dbReference type="EMBL" id="UFQS01001198">
    <property type="protein sequence ID" value="SSX09645.1"/>
    <property type="molecule type" value="Genomic_DNA"/>
</dbReference>
<proteinExistence type="inferred from homology"/>
<dbReference type="Pfam" id="PF00089">
    <property type="entry name" value="Trypsin"/>
    <property type="match status" value="1"/>
</dbReference>